<dbReference type="Proteomes" id="UP000237347">
    <property type="component" value="Unassembled WGS sequence"/>
</dbReference>
<dbReference type="EMBL" id="PKMF04000180">
    <property type="protein sequence ID" value="KAK7844753.1"/>
    <property type="molecule type" value="Genomic_DNA"/>
</dbReference>
<evidence type="ECO:0000313" key="2">
    <source>
        <dbReference type="EMBL" id="KAK7844753.1"/>
    </source>
</evidence>
<feature type="region of interest" description="Disordered" evidence="1">
    <location>
        <begin position="64"/>
        <end position="88"/>
    </location>
</feature>
<proteinExistence type="predicted"/>
<dbReference type="AlphaFoldDB" id="A0AAW0L2N2"/>
<evidence type="ECO:0000313" key="3">
    <source>
        <dbReference type="Proteomes" id="UP000237347"/>
    </source>
</evidence>
<feature type="compositionally biased region" description="Polar residues" evidence="1">
    <location>
        <begin position="64"/>
        <end position="81"/>
    </location>
</feature>
<sequence>MSIRKKNIGVAAERDPSLAGKGKRSASPVPSKCVVPSLIAARKENWKTSKEPTIVVPLRYLQVSPSGWGQASPNSRKTSLSPRRRYQV</sequence>
<evidence type="ECO:0000256" key="1">
    <source>
        <dbReference type="SAM" id="MobiDB-lite"/>
    </source>
</evidence>
<comment type="caution">
    <text evidence="2">The sequence shown here is derived from an EMBL/GenBank/DDBJ whole genome shotgun (WGS) entry which is preliminary data.</text>
</comment>
<reference evidence="2 3" key="1">
    <citation type="journal article" date="2018" name="Sci. Data">
        <title>The draft genome sequence of cork oak.</title>
        <authorList>
            <person name="Ramos A.M."/>
            <person name="Usie A."/>
            <person name="Barbosa P."/>
            <person name="Barros P.M."/>
            <person name="Capote T."/>
            <person name="Chaves I."/>
            <person name="Simoes F."/>
            <person name="Abreu I."/>
            <person name="Carrasquinho I."/>
            <person name="Faro C."/>
            <person name="Guimaraes J.B."/>
            <person name="Mendonca D."/>
            <person name="Nobrega F."/>
            <person name="Rodrigues L."/>
            <person name="Saibo N.J.M."/>
            <person name="Varela M.C."/>
            <person name="Egas C."/>
            <person name="Matos J."/>
            <person name="Miguel C.M."/>
            <person name="Oliveira M.M."/>
            <person name="Ricardo C.P."/>
            <person name="Goncalves S."/>
        </authorList>
    </citation>
    <scope>NUCLEOTIDE SEQUENCE [LARGE SCALE GENOMIC DNA]</scope>
    <source>
        <strain evidence="3">cv. HL8</strain>
    </source>
</reference>
<gene>
    <name evidence="2" type="ORF">CFP56_010336</name>
</gene>
<organism evidence="2 3">
    <name type="scientific">Quercus suber</name>
    <name type="common">Cork oak</name>
    <dbReference type="NCBI Taxonomy" id="58331"/>
    <lineage>
        <taxon>Eukaryota</taxon>
        <taxon>Viridiplantae</taxon>
        <taxon>Streptophyta</taxon>
        <taxon>Embryophyta</taxon>
        <taxon>Tracheophyta</taxon>
        <taxon>Spermatophyta</taxon>
        <taxon>Magnoliopsida</taxon>
        <taxon>eudicotyledons</taxon>
        <taxon>Gunneridae</taxon>
        <taxon>Pentapetalae</taxon>
        <taxon>rosids</taxon>
        <taxon>fabids</taxon>
        <taxon>Fagales</taxon>
        <taxon>Fagaceae</taxon>
        <taxon>Quercus</taxon>
    </lineage>
</organism>
<protein>
    <submittedName>
        <fullName evidence="2">Uncharacterized protein</fullName>
    </submittedName>
</protein>
<feature type="region of interest" description="Disordered" evidence="1">
    <location>
        <begin position="1"/>
        <end position="31"/>
    </location>
</feature>
<keyword evidence="3" id="KW-1185">Reference proteome</keyword>
<accession>A0AAW0L2N2</accession>
<name>A0AAW0L2N2_QUESU</name>